<feature type="compositionally biased region" description="Basic residues" evidence="1">
    <location>
        <begin position="250"/>
        <end position="263"/>
    </location>
</feature>
<protein>
    <recommendedName>
        <fullName evidence="4">Gag protein</fullName>
    </recommendedName>
</protein>
<keyword evidence="3" id="KW-1185">Reference proteome</keyword>
<name>A0A9P5X707_9AGAR</name>
<evidence type="ECO:0000313" key="3">
    <source>
        <dbReference type="Proteomes" id="UP000807342"/>
    </source>
</evidence>
<dbReference type="AlphaFoldDB" id="A0A9P5X707"/>
<evidence type="ECO:0000256" key="1">
    <source>
        <dbReference type="SAM" id="MobiDB-lite"/>
    </source>
</evidence>
<sequence length="293" mass="32964">MDFSLIATLPKLTGPESYLFWAHHVKDALASTRVQGSDCTAWDLSGNHIVPTASTDAVELARRVILASQALSIINHTLPDAIAHHGISDPRTLWARLHVQFGTPSPAAVYADFLRTMAWRITGNRDPSIDIVELETIYTRLASNGVFVDEFLRAMTLLRAIPPEWSSVASTILVNRTSVADITWDLVREAIQAEWIRSTTHAQREGQRRGNAPRRSNNHPDSVPYQQHRPQQQHSQGQGQQYKNQNNQGKRPRGTRGGRRKAKEKAAARSAQEKNRNDRSPEVRTRRTEYGSR</sequence>
<feature type="compositionally biased region" description="Low complexity" evidence="1">
    <location>
        <begin position="224"/>
        <end position="249"/>
    </location>
</feature>
<gene>
    <name evidence="2" type="ORF">P691DRAFT_804805</name>
</gene>
<evidence type="ECO:0008006" key="4">
    <source>
        <dbReference type="Google" id="ProtNLM"/>
    </source>
</evidence>
<feature type="region of interest" description="Disordered" evidence="1">
    <location>
        <begin position="200"/>
        <end position="293"/>
    </location>
</feature>
<organism evidence="2 3">
    <name type="scientific">Macrolepiota fuliginosa MF-IS2</name>
    <dbReference type="NCBI Taxonomy" id="1400762"/>
    <lineage>
        <taxon>Eukaryota</taxon>
        <taxon>Fungi</taxon>
        <taxon>Dikarya</taxon>
        <taxon>Basidiomycota</taxon>
        <taxon>Agaricomycotina</taxon>
        <taxon>Agaricomycetes</taxon>
        <taxon>Agaricomycetidae</taxon>
        <taxon>Agaricales</taxon>
        <taxon>Agaricineae</taxon>
        <taxon>Agaricaceae</taxon>
        <taxon>Macrolepiota</taxon>
    </lineage>
</organism>
<dbReference type="OrthoDB" id="3032860at2759"/>
<proteinExistence type="predicted"/>
<feature type="compositionally biased region" description="Basic and acidic residues" evidence="1">
    <location>
        <begin position="264"/>
        <end position="293"/>
    </location>
</feature>
<dbReference type="Proteomes" id="UP000807342">
    <property type="component" value="Unassembled WGS sequence"/>
</dbReference>
<dbReference type="EMBL" id="MU151267">
    <property type="protein sequence ID" value="KAF9446028.1"/>
    <property type="molecule type" value="Genomic_DNA"/>
</dbReference>
<evidence type="ECO:0000313" key="2">
    <source>
        <dbReference type="EMBL" id="KAF9446028.1"/>
    </source>
</evidence>
<comment type="caution">
    <text evidence="2">The sequence shown here is derived from an EMBL/GenBank/DDBJ whole genome shotgun (WGS) entry which is preliminary data.</text>
</comment>
<reference evidence="2" key="1">
    <citation type="submission" date="2020-11" db="EMBL/GenBank/DDBJ databases">
        <authorList>
            <consortium name="DOE Joint Genome Institute"/>
            <person name="Ahrendt S."/>
            <person name="Riley R."/>
            <person name="Andreopoulos W."/>
            <person name="Labutti K."/>
            <person name="Pangilinan J."/>
            <person name="Ruiz-Duenas F.J."/>
            <person name="Barrasa J.M."/>
            <person name="Sanchez-Garcia M."/>
            <person name="Camarero S."/>
            <person name="Miyauchi S."/>
            <person name="Serrano A."/>
            <person name="Linde D."/>
            <person name="Babiker R."/>
            <person name="Drula E."/>
            <person name="Ayuso-Fernandez I."/>
            <person name="Pacheco R."/>
            <person name="Padilla G."/>
            <person name="Ferreira P."/>
            <person name="Barriuso J."/>
            <person name="Kellner H."/>
            <person name="Castanera R."/>
            <person name="Alfaro M."/>
            <person name="Ramirez L."/>
            <person name="Pisabarro A.G."/>
            <person name="Kuo A."/>
            <person name="Tritt A."/>
            <person name="Lipzen A."/>
            <person name="He G."/>
            <person name="Yan M."/>
            <person name="Ng V."/>
            <person name="Cullen D."/>
            <person name="Martin F."/>
            <person name="Rosso M.-N."/>
            <person name="Henrissat B."/>
            <person name="Hibbett D."/>
            <person name="Martinez A.T."/>
            <person name="Grigoriev I.V."/>
        </authorList>
    </citation>
    <scope>NUCLEOTIDE SEQUENCE</scope>
    <source>
        <strain evidence="2">MF-IS2</strain>
    </source>
</reference>
<accession>A0A9P5X707</accession>